<dbReference type="PANTHER" id="PTHR33516:SF2">
    <property type="entry name" value="LEXA REPRESSOR-RELATED"/>
    <property type="match status" value="1"/>
</dbReference>
<feature type="transmembrane region" description="Helical" evidence="1">
    <location>
        <begin position="27"/>
        <end position="50"/>
    </location>
</feature>
<dbReference type="SUPFAM" id="SSF51306">
    <property type="entry name" value="LexA/Signal peptidase"/>
    <property type="match status" value="1"/>
</dbReference>
<dbReference type="GO" id="GO:0003677">
    <property type="term" value="F:DNA binding"/>
    <property type="evidence" value="ECO:0007669"/>
    <property type="project" value="InterPro"/>
</dbReference>
<organism evidence="3">
    <name type="scientific">Siphoviridae sp. ctsMn4</name>
    <dbReference type="NCBI Taxonomy" id="2826485"/>
    <lineage>
        <taxon>Viruses</taxon>
        <taxon>Duplodnaviria</taxon>
        <taxon>Heunggongvirae</taxon>
        <taxon>Uroviricota</taxon>
        <taxon>Caudoviricetes</taxon>
    </lineage>
</organism>
<dbReference type="EMBL" id="BK015180">
    <property type="protein sequence ID" value="DAD94689.1"/>
    <property type="molecule type" value="Genomic_DNA"/>
</dbReference>
<reference evidence="3" key="1">
    <citation type="journal article" date="2021" name="Proc. Natl. Acad. Sci. U.S.A.">
        <title>A Catalog of Tens of Thousands of Viruses from Human Metagenomes Reveals Hidden Associations with Chronic Diseases.</title>
        <authorList>
            <person name="Tisza M.J."/>
            <person name="Buck C.B."/>
        </authorList>
    </citation>
    <scope>NUCLEOTIDE SEQUENCE</scope>
    <source>
        <strain evidence="3">CtsMn4</strain>
    </source>
</reference>
<keyword evidence="1" id="KW-1133">Transmembrane helix</keyword>
<dbReference type="InterPro" id="IPR036286">
    <property type="entry name" value="LexA/Signal_pep-like_sf"/>
</dbReference>
<dbReference type="InterPro" id="IPR010982">
    <property type="entry name" value="Lambda_DNA-bd_dom_sf"/>
</dbReference>
<evidence type="ECO:0000313" key="3">
    <source>
        <dbReference type="EMBL" id="DAD94689.1"/>
    </source>
</evidence>
<accession>A0A8S5NJ33</accession>
<dbReference type="Pfam" id="PF00717">
    <property type="entry name" value="Peptidase_S24"/>
    <property type="match status" value="1"/>
</dbReference>
<keyword evidence="1" id="KW-0472">Membrane</keyword>
<dbReference type="PANTHER" id="PTHR33516">
    <property type="entry name" value="LEXA REPRESSOR"/>
    <property type="match status" value="1"/>
</dbReference>
<dbReference type="Gene3D" id="1.10.260.40">
    <property type="entry name" value="lambda repressor-like DNA-binding domains"/>
    <property type="match status" value="1"/>
</dbReference>
<protein>
    <submittedName>
        <fullName evidence="3">Repressor protein CI</fullName>
    </submittedName>
</protein>
<dbReference type="SMART" id="SM00530">
    <property type="entry name" value="HTH_XRE"/>
    <property type="match status" value="1"/>
</dbReference>
<evidence type="ECO:0000259" key="2">
    <source>
        <dbReference type="SMART" id="SM00530"/>
    </source>
</evidence>
<dbReference type="InterPro" id="IPR050077">
    <property type="entry name" value="LexA_repressor"/>
</dbReference>
<sequence>MFHNRTFQFINVYQNNHLLLLSHLCDLLITIIFILEVMSIPFFAFLRFFFANLKRMIAILRFLVYYMNHERRYKMSIIGNRIKKRRKELNLSADELGHKIGKDRATIYRYENNDIAKLPSTILEPLASALDTTPAFLMGWDNSTPDTQSTSGNTSPAKGIRIPVLGRVAAGIPIEAITDIEDWEEIPQSMAKTGEYFALKIAGKSMEPRMMDGDVVIVRRQSDVDSGDIAVVLVNGNDATVKQISKSDAGLTLIGWNPSVYTPRTYNKKECKKLPVTILGKVVEIRGKL</sequence>
<proteinExistence type="predicted"/>
<keyword evidence="1" id="KW-0812">Transmembrane</keyword>
<dbReference type="SUPFAM" id="SSF47413">
    <property type="entry name" value="lambda repressor-like DNA-binding domains"/>
    <property type="match status" value="1"/>
</dbReference>
<dbReference type="CDD" id="cd00093">
    <property type="entry name" value="HTH_XRE"/>
    <property type="match status" value="1"/>
</dbReference>
<dbReference type="Pfam" id="PF01381">
    <property type="entry name" value="HTH_3"/>
    <property type="match status" value="1"/>
</dbReference>
<dbReference type="CDD" id="cd06529">
    <property type="entry name" value="S24_LexA-like"/>
    <property type="match status" value="1"/>
</dbReference>
<name>A0A8S5NJ33_9CAUD</name>
<dbReference type="InterPro" id="IPR001387">
    <property type="entry name" value="Cro/C1-type_HTH"/>
</dbReference>
<dbReference type="InterPro" id="IPR015927">
    <property type="entry name" value="Peptidase_S24_S26A/B/C"/>
</dbReference>
<dbReference type="Gene3D" id="2.10.109.10">
    <property type="entry name" value="Umud Fragment, subunit A"/>
    <property type="match status" value="1"/>
</dbReference>
<evidence type="ECO:0000256" key="1">
    <source>
        <dbReference type="SAM" id="Phobius"/>
    </source>
</evidence>
<dbReference type="InterPro" id="IPR039418">
    <property type="entry name" value="LexA-like"/>
</dbReference>
<feature type="domain" description="HTH cro/C1-type" evidence="2">
    <location>
        <begin position="81"/>
        <end position="137"/>
    </location>
</feature>